<dbReference type="InterPro" id="IPR050855">
    <property type="entry name" value="NDM-1-like"/>
</dbReference>
<dbReference type="SUPFAM" id="SSF56281">
    <property type="entry name" value="Metallo-hydrolase/oxidoreductase"/>
    <property type="match status" value="1"/>
</dbReference>
<dbReference type="AlphaFoldDB" id="A0A4V3RKZ1"/>
<reference evidence="2 3" key="1">
    <citation type="submission" date="2019-04" db="EMBL/GenBank/DDBJ databases">
        <title>Microbes associate with the intestines of laboratory mice.</title>
        <authorList>
            <person name="Navarre W."/>
            <person name="Wong E."/>
            <person name="Huang K."/>
            <person name="Tropini C."/>
            <person name="Ng K."/>
            <person name="Yu B."/>
        </authorList>
    </citation>
    <scope>NUCLEOTIDE SEQUENCE [LARGE SCALE GENOMIC DNA]</scope>
    <source>
        <strain evidence="2 3">NM50_B9-20</strain>
    </source>
</reference>
<name>A0A4V3RKZ1_9CLOT</name>
<dbReference type="InterPro" id="IPR001279">
    <property type="entry name" value="Metallo-B-lactamas"/>
</dbReference>
<dbReference type="EMBL" id="SRYR01000006">
    <property type="protein sequence ID" value="TGY41710.1"/>
    <property type="molecule type" value="Genomic_DNA"/>
</dbReference>
<evidence type="ECO:0000259" key="1">
    <source>
        <dbReference type="SMART" id="SM00849"/>
    </source>
</evidence>
<dbReference type="Gene3D" id="3.60.15.10">
    <property type="entry name" value="Ribonuclease Z/Hydroxyacylglutathione hydrolase-like"/>
    <property type="match status" value="1"/>
</dbReference>
<dbReference type="PANTHER" id="PTHR42951">
    <property type="entry name" value="METALLO-BETA-LACTAMASE DOMAIN-CONTAINING"/>
    <property type="match status" value="1"/>
</dbReference>
<dbReference type="SMART" id="SM00849">
    <property type="entry name" value="Lactamase_B"/>
    <property type="match status" value="1"/>
</dbReference>
<sequence length="239" mass="26311">MRIRNYKNIYQITFLSMLFPINCYLVEEDSNLTLIDIGLKSFCEPVLNLSKKIGKPISNIILTHPHSDHIGGLDKLNEKLPNATVYISKRDSLLMNGDFSLEENEPSSKINGGFIDVNTKSDVLLNDGDYIGSLKAISTPGHTPGSMSFYNEELRILITGDAFQVKGGLSVSGDKRLFFPFPALATWSKEIAIESAKKLSKLEIDLLATGHGDVIESPKELIINAIKRAEKNLKGGSSI</sequence>
<protein>
    <submittedName>
        <fullName evidence="2">MBL fold metallo-hydrolase</fullName>
    </submittedName>
</protein>
<organism evidence="2 3">
    <name type="scientific">Clostridium sartagoforme</name>
    <dbReference type="NCBI Taxonomy" id="84031"/>
    <lineage>
        <taxon>Bacteria</taxon>
        <taxon>Bacillati</taxon>
        <taxon>Bacillota</taxon>
        <taxon>Clostridia</taxon>
        <taxon>Eubacteriales</taxon>
        <taxon>Clostridiaceae</taxon>
        <taxon>Clostridium</taxon>
    </lineage>
</organism>
<dbReference type="OrthoDB" id="9802248at2"/>
<dbReference type="CDD" id="cd07721">
    <property type="entry name" value="yflN-like_MBL-fold"/>
    <property type="match status" value="1"/>
</dbReference>
<evidence type="ECO:0000313" key="3">
    <source>
        <dbReference type="Proteomes" id="UP000306888"/>
    </source>
</evidence>
<gene>
    <name evidence="2" type="ORF">E5347_11915</name>
</gene>
<proteinExistence type="predicted"/>
<evidence type="ECO:0000313" key="2">
    <source>
        <dbReference type="EMBL" id="TGY41710.1"/>
    </source>
</evidence>
<keyword evidence="3" id="KW-1185">Reference proteome</keyword>
<comment type="caution">
    <text evidence="2">The sequence shown here is derived from an EMBL/GenBank/DDBJ whole genome shotgun (WGS) entry which is preliminary data.</text>
</comment>
<feature type="domain" description="Metallo-beta-lactamase" evidence="1">
    <location>
        <begin position="20"/>
        <end position="211"/>
    </location>
</feature>
<dbReference type="GO" id="GO:0016787">
    <property type="term" value="F:hydrolase activity"/>
    <property type="evidence" value="ECO:0007669"/>
    <property type="project" value="UniProtKB-KW"/>
</dbReference>
<dbReference type="Pfam" id="PF00753">
    <property type="entry name" value="Lactamase_B"/>
    <property type="match status" value="1"/>
</dbReference>
<dbReference type="Proteomes" id="UP000306888">
    <property type="component" value="Unassembled WGS sequence"/>
</dbReference>
<dbReference type="InterPro" id="IPR036866">
    <property type="entry name" value="RibonucZ/Hydroxyglut_hydro"/>
</dbReference>
<dbReference type="PANTHER" id="PTHR42951:SF9">
    <property type="entry name" value="METAL-DEPENDENT HYDROLASE"/>
    <property type="match status" value="1"/>
</dbReference>
<keyword evidence="2" id="KW-0378">Hydrolase</keyword>
<dbReference type="RefSeq" id="WP_136007452.1">
    <property type="nucleotide sequence ID" value="NZ_SRYR01000006.1"/>
</dbReference>
<accession>A0A4V3RKZ1</accession>